<name>A0A0B1NZ71_UNCNE</name>
<feature type="coiled-coil region" evidence="1">
    <location>
        <begin position="71"/>
        <end position="98"/>
    </location>
</feature>
<evidence type="ECO:0000313" key="3">
    <source>
        <dbReference type="Proteomes" id="UP000030854"/>
    </source>
</evidence>
<dbReference type="AlphaFoldDB" id="A0A0B1NZ71"/>
<accession>A0A0B1NZ71</accession>
<dbReference type="EMBL" id="JNVN01002648">
    <property type="protein sequence ID" value="KHJ31697.1"/>
    <property type="molecule type" value="Genomic_DNA"/>
</dbReference>
<comment type="caution">
    <text evidence="2">The sequence shown here is derived from an EMBL/GenBank/DDBJ whole genome shotgun (WGS) entry which is preliminary data.</text>
</comment>
<protein>
    <submittedName>
        <fullName evidence="2">Uncharacterized protein</fullName>
    </submittedName>
</protein>
<proteinExistence type="predicted"/>
<keyword evidence="1" id="KW-0175">Coiled coil</keyword>
<reference evidence="2 3" key="1">
    <citation type="journal article" date="2014" name="BMC Genomics">
        <title>Adaptive genomic structural variation in the grape powdery mildew pathogen, Erysiphe necator.</title>
        <authorList>
            <person name="Jones L."/>
            <person name="Riaz S."/>
            <person name="Morales-Cruz A."/>
            <person name="Amrine K.C."/>
            <person name="McGuire B."/>
            <person name="Gubler W.D."/>
            <person name="Walker M.A."/>
            <person name="Cantu D."/>
        </authorList>
    </citation>
    <scope>NUCLEOTIDE SEQUENCE [LARGE SCALE GENOMIC DNA]</scope>
    <source>
        <strain evidence="3">c</strain>
    </source>
</reference>
<evidence type="ECO:0000313" key="2">
    <source>
        <dbReference type="EMBL" id="KHJ31697.1"/>
    </source>
</evidence>
<evidence type="ECO:0000256" key="1">
    <source>
        <dbReference type="SAM" id="Coils"/>
    </source>
</evidence>
<organism evidence="2 3">
    <name type="scientific">Uncinula necator</name>
    <name type="common">Grape powdery mildew</name>
    <dbReference type="NCBI Taxonomy" id="52586"/>
    <lineage>
        <taxon>Eukaryota</taxon>
        <taxon>Fungi</taxon>
        <taxon>Dikarya</taxon>
        <taxon>Ascomycota</taxon>
        <taxon>Pezizomycotina</taxon>
        <taxon>Leotiomycetes</taxon>
        <taxon>Erysiphales</taxon>
        <taxon>Erysiphaceae</taxon>
        <taxon>Erysiphe</taxon>
    </lineage>
</organism>
<dbReference type="Proteomes" id="UP000030854">
    <property type="component" value="Unassembled WGS sequence"/>
</dbReference>
<keyword evidence="3" id="KW-1185">Reference proteome</keyword>
<sequence>MLPAMRKVIDVVEFSGADRLLWPCWHIQARGKVESCGPDPNFQFFAVFSNLKHIAAKNFTPWITRNITTNIATYEGLLKELVRLCNDLAQEAKALINLKLAKQ</sequence>
<gene>
    <name evidence="2" type="ORF">EV44_g3176</name>
</gene>
<dbReference type="HOGENOM" id="CLU_2265714_0_0_1"/>